<accession>U4U8W2</accession>
<sequence>MWPVVSEDGPSFFIADFRNFQHNNKKLCTICAFQSYSALACTAQNISASPKRRKTLRNHGQKEQKEQKQMPMLDCLFMHCGSRFDYWHFSSW</sequence>
<gene>
    <name evidence="1" type="ORF">D910_07678</name>
</gene>
<evidence type="ECO:0000313" key="1">
    <source>
        <dbReference type="EMBL" id="ERL90329.1"/>
    </source>
</evidence>
<name>U4U8W2_DENPD</name>
<evidence type="ECO:0000313" key="2">
    <source>
        <dbReference type="Proteomes" id="UP000030742"/>
    </source>
</evidence>
<organism evidence="1 2">
    <name type="scientific">Dendroctonus ponderosae</name>
    <name type="common">Mountain pine beetle</name>
    <dbReference type="NCBI Taxonomy" id="77166"/>
    <lineage>
        <taxon>Eukaryota</taxon>
        <taxon>Metazoa</taxon>
        <taxon>Ecdysozoa</taxon>
        <taxon>Arthropoda</taxon>
        <taxon>Hexapoda</taxon>
        <taxon>Insecta</taxon>
        <taxon>Pterygota</taxon>
        <taxon>Neoptera</taxon>
        <taxon>Endopterygota</taxon>
        <taxon>Coleoptera</taxon>
        <taxon>Polyphaga</taxon>
        <taxon>Cucujiformia</taxon>
        <taxon>Curculionidae</taxon>
        <taxon>Scolytinae</taxon>
        <taxon>Dendroctonus</taxon>
    </lineage>
</organism>
<dbReference type="EMBL" id="KB632228">
    <property type="protein sequence ID" value="ERL90329.1"/>
    <property type="molecule type" value="Genomic_DNA"/>
</dbReference>
<reference evidence="1 2" key="1">
    <citation type="journal article" date="2013" name="Genome Biol.">
        <title>Draft genome of the mountain pine beetle, Dendroctonus ponderosae Hopkins, a major forest pest.</title>
        <authorList>
            <person name="Keeling C.I."/>
            <person name="Yuen M.M."/>
            <person name="Liao N.Y."/>
            <person name="Docking T.R."/>
            <person name="Chan S.K."/>
            <person name="Taylor G.A."/>
            <person name="Palmquist D.L."/>
            <person name="Jackman S.D."/>
            <person name="Nguyen A."/>
            <person name="Li M."/>
            <person name="Henderson H."/>
            <person name="Janes J.K."/>
            <person name="Zhao Y."/>
            <person name="Pandoh P."/>
            <person name="Moore R."/>
            <person name="Sperling F.A."/>
            <person name="Huber D.P."/>
            <person name="Birol I."/>
            <person name="Jones S.J."/>
            <person name="Bohlmann J."/>
        </authorList>
    </citation>
    <scope>NUCLEOTIDE SEQUENCE</scope>
</reference>
<dbReference type="Proteomes" id="UP000030742">
    <property type="component" value="Unassembled WGS sequence"/>
</dbReference>
<dbReference type="AlphaFoldDB" id="U4U8W2"/>
<protein>
    <submittedName>
        <fullName evidence="1">Uncharacterized protein</fullName>
    </submittedName>
</protein>
<proteinExistence type="predicted"/>